<evidence type="ECO:0000313" key="6">
    <source>
        <dbReference type="EMBL" id="GFG36707.1"/>
    </source>
</evidence>
<evidence type="ECO:0008006" key="8">
    <source>
        <dbReference type="Google" id="ProtNLM"/>
    </source>
</evidence>
<comment type="subcellular location">
    <subcellularLocation>
        <location evidence="1">Membrane</location>
        <topology evidence="1">Multi-pass membrane protein</topology>
    </subcellularLocation>
</comment>
<dbReference type="GO" id="GO:0022857">
    <property type="term" value="F:transmembrane transporter activity"/>
    <property type="evidence" value="ECO:0007669"/>
    <property type="project" value="InterPro"/>
</dbReference>
<evidence type="ECO:0000256" key="5">
    <source>
        <dbReference type="SAM" id="Phobius"/>
    </source>
</evidence>
<feature type="transmembrane region" description="Helical" evidence="5">
    <location>
        <begin position="226"/>
        <end position="248"/>
    </location>
</feature>
<evidence type="ECO:0000256" key="3">
    <source>
        <dbReference type="ARBA" id="ARBA00022989"/>
    </source>
</evidence>
<dbReference type="InterPro" id="IPR036259">
    <property type="entry name" value="MFS_trans_sf"/>
</dbReference>
<dbReference type="PANTHER" id="PTHR23507:SF39">
    <property type="entry name" value="GH23453P-RELATED"/>
    <property type="match status" value="1"/>
</dbReference>
<dbReference type="Proteomes" id="UP000502823">
    <property type="component" value="Unassembled WGS sequence"/>
</dbReference>
<keyword evidence="3 5" id="KW-1133">Transmembrane helix</keyword>
<evidence type="ECO:0000256" key="4">
    <source>
        <dbReference type="ARBA" id="ARBA00023136"/>
    </source>
</evidence>
<accession>A0A6L2Q4D2</accession>
<protein>
    <recommendedName>
        <fullName evidence="8">Major facilitator superfamily (MFS) profile domain-containing protein</fullName>
    </recommendedName>
</protein>
<dbReference type="PANTHER" id="PTHR23507">
    <property type="entry name" value="ZGC:174356"/>
    <property type="match status" value="1"/>
</dbReference>
<gene>
    <name evidence="6" type="ORF">Cfor_09425</name>
</gene>
<feature type="transmembrane region" description="Helical" evidence="5">
    <location>
        <begin position="132"/>
        <end position="150"/>
    </location>
</feature>
<feature type="transmembrane region" description="Helical" evidence="5">
    <location>
        <begin position="294"/>
        <end position="319"/>
    </location>
</feature>
<name>A0A6L2Q4D2_COPFO</name>
<keyword evidence="4 5" id="KW-0472">Membrane</keyword>
<dbReference type="AlphaFoldDB" id="A0A6L2Q4D2"/>
<organism evidence="6 7">
    <name type="scientific">Coptotermes formosanus</name>
    <name type="common">Formosan subterranean termite</name>
    <dbReference type="NCBI Taxonomy" id="36987"/>
    <lineage>
        <taxon>Eukaryota</taxon>
        <taxon>Metazoa</taxon>
        <taxon>Ecdysozoa</taxon>
        <taxon>Arthropoda</taxon>
        <taxon>Hexapoda</taxon>
        <taxon>Insecta</taxon>
        <taxon>Pterygota</taxon>
        <taxon>Neoptera</taxon>
        <taxon>Polyneoptera</taxon>
        <taxon>Dictyoptera</taxon>
        <taxon>Blattodea</taxon>
        <taxon>Blattoidea</taxon>
        <taxon>Termitoidae</taxon>
        <taxon>Rhinotermitidae</taxon>
        <taxon>Coptotermes</taxon>
    </lineage>
</organism>
<comment type="caution">
    <text evidence="6">The sequence shown here is derived from an EMBL/GenBank/DDBJ whole genome shotgun (WGS) entry which is preliminary data.</text>
</comment>
<dbReference type="Pfam" id="PF07690">
    <property type="entry name" value="MFS_1"/>
    <property type="match status" value="1"/>
</dbReference>
<feature type="transmembrane region" description="Helical" evidence="5">
    <location>
        <begin position="363"/>
        <end position="382"/>
    </location>
</feature>
<dbReference type="InParanoid" id="A0A6L2Q4D2"/>
<sequence>MPEQDLSSSLDASSSIQSVSAMQRTLTTTRNRCWLILDPAIFLAMLGQALSSAVITQLFLVRYCQAMFPLNATKCDMLVYKIDTQEARELEAVLEPHVTILQMYKTVIEACIPVILSLFVGPWSDHHGRKPLILWPMFGYGLMYIIYTFLCVVHDLDPTYFLLASIPVAFSGSLVTLVTGMCAYITDTTVAEKRAFRMGMLDASLFAGFVVGTYLGAPLFSVAGRYGYSTVFGTSAVCYLVSFLYLTFIPESVEVSQVSERDFTGGFCSLFDMQLVVRMFATCFKKREHHRRAIVFLVIITLSTCIITLEGESAVSFLYTRNKFGWDITKHTEFASAATLVSIFGTVTGMYIFSVWLRIPDSIFAVCVFITKSAATFISGLSPHDWYMYIASK</sequence>
<feature type="transmembrane region" description="Helical" evidence="5">
    <location>
        <begin position="198"/>
        <end position="220"/>
    </location>
</feature>
<feature type="transmembrane region" description="Helical" evidence="5">
    <location>
        <begin position="334"/>
        <end position="356"/>
    </location>
</feature>
<keyword evidence="2 5" id="KW-0812">Transmembrane</keyword>
<dbReference type="Gene3D" id="1.20.1250.20">
    <property type="entry name" value="MFS general substrate transporter like domains"/>
    <property type="match status" value="1"/>
</dbReference>
<feature type="transmembrane region" description="Helical" evidence="5">
    <location>
        <begin position="162"/>
        <end position="186"/>
    </location>
</feature>
<proteinExistence type="predicted"/>
<evidence type="ECO:0000313" key="7">
    <source>
        <dbReference type="Proteomes" id="UP000502823"/>
    </source>
</evidence>
<feature type="transmembrane region" description="Helical" evidence="5">
    <location>
        <begin position="40"/>
        <end position="60"/>
    </location>
</feature>
<dbReference type="InterPro" id="IPR011701">
    <property type="entry name" value="MFS"/>
</dbReference>
<reference evidence="7" key="1">
    <citation type="submission" date="2020-01" db="EMBL/GenBank/DDBJ databases">
        <title>Draft genome sequence of the Termite Coptotermes fromosanus.</title>
        <authorList>
            <person name="Itakura S."/>
            <person name="Yosikawa Y."/>
            <person name="Umezawa K."/>
        </authorList>
    </citation>
    <scope>NUCLEOTIDE SEQUENCE [LARGE SCALE GENOMIC DNA]</scope>
</reference>
<keyword evidence="7" id="KW-1185">Reference proteome</keyword>
<dbReference type="EMBL" id="BLKM01000655">
    <property type="protein sequence ID" value="GFG36707.1"/>
    <property type="molecule type" value="Genomic_DNA"/>
</dbReference>
<dbReference type="OrthoDB" id="430300at2759"/>
<dbReference type="SUPFAM" id="SSF103473">
    <property type="entry name" value="MFS general substrate transporter"/>
    <property type="match status" value="1"/>
</dbReference>
<evidence type="ECO:0000256" key="1">
    <source>
        <dbReference type="ARBA" id="ARBA00004141"/>
    </source>
</evidence>
<evidence type="ECO:0000256" key="2">
    <source>
        <dbReference type="ARBA" id="ARBA00022692"/>
    </source>
</evidence>
<dbReference type="FunCoup" id="A0A6L2Q4D2">
    <property type="interactions" value="77"/>
</dbReference>
<dbReference type="GO" id="GO:0016020">
    <property type="term" value="C:membrane"/>
    <property type="evidence" value="ECO:0007669"/>
    <property type="project" value="UniProtKB-SubCell"/>
</dbReference>